<dbReference type="InterPro" id="IPR044992">
    <property type="entry name" value="ChyE-like"/>
</dbReference>
<dbReference type="OrthoDB" id="5196541at2"/>
<dbReference type="PROSITE" id="PS51273">
    <property type="entry name" value="GATASE_TYPE_1"/>
    <property type="match status" value="1"/>
</dbReference>
<dbReference type="RefSeq" id="WP_089337570.1">
    <property type="nucleotide sequence ID" value="NZ_FZNO01000018.1"/>
</dbReference>
<reference evidence="2 3" key="1">
    <citation type="submission" date="2017-06" db="EMBL/GenBank/DDBJ databases">
        <authorList>
            <person name="Kim H.J."/>
            <person name="Triplett B.A."/>
        </authorList>
    </citation>
    <scope>NUCLEOTIDE SEQUENCE [LARGE SCALE GENOMIC DNA]</scope>
    <source>
        <strain evidence="2 3">DSM 44272</strain>
    </source>
</reference>
<dbReference type="AlphaFoldDB" id="A0A238Y9U2"/>
<keyword evidence="2" id="KW-0315">Glutamine amidotransferase</keyword>
<keyword evidence="2" id="KW-0808">Transferase</keyword>
<organism evidence="2 3">
    <name type="scientific">Blastococcus mobilis</name>
    <dbReference type="NCBI Taxonomy" id="1938746"/>
    <lineage>
        <taxon>Bacteria</taxon>
        <taxon>Bacillati</taxon>
        <taxon>Actinomycetota</taxon>
        <taxon>Actinomycetes</taxon>
        <taxon>Geodermatophilales</taxon>
        <taxon>Geodermatophilaceae</taxon>
        <taxon>Blastococcus</taxon>
    </lineage>
</organism>
<dbReference type="Gene3D" id="3.40.50.880">
    <property type="match status" value="1"/>
</dbReference>
<name>A0A238Y9U2_9ACTN</name>
<evidence type="ECO:0000313" key="3">
    <source>
        <dbReference type="Proteomes" id="UP000198403"/>
    </source>
</evidence>
<dbReference type="PANTHER" id="PTHR42695">
    <property type="entry name" value="GLUTAMINE AMIDOTRANSFERASE YLR126C-RELATED"/>
    <property type="match status" value="1"/>
</dbReference>
<dbReference type="PANTHER" id="PTHR42695:SF5">
    <property type="entry name" value="GLUTAMINE AMIDOTRANSFERASE YLR126C-RELATED"/>
    <property type="match status" value="1"/>
</dbReference>
<dbReference type="GO" id="GO:0005829">
    <property type="term" value="C:cytosol"/>
    <property type="evidence" value="ECO:0007669"/>
    <property type="project" value="TreeGrafter"/>
</dbReference>
<keyword evidence="3" id="KW-1185">Reference proteome</keyword>
<dbReference type="CDD" id="cd01741">
    <property type="entry name" value="GATase1_1"/>
    <property type="match status" value="1"/>
</dbReference>
<dbReference type="GO" id="GO:0016740">
    <property type="term" value="F:transferase activity"/>
    <property type="evidence" value="ECO:0007669"/>
    <property type="project" value="UniProtKB-KW"/>
</dbReference>
<accession>A0A238Y9U2</accession>
<dbReference type="SUPFAM" id="SSF52317">
    <property type="entry name" value="Class I glutamine amidotransferase-like"/>
    <property type="match status" value="1"/>
</dbReference>
<feature type="domain" description="Glutamine amidotransferase" evidence="1">
    <location>
        <begin position="44"/>
        <end position="185"/>
    </location>
</feature>
<evidence type="ECO:0000313" key="2">
    <source>
        <dbReference type="EMBL" id="SNR67383.1"/>
    </source>
</evidence>
<dbReference type="InterPro" id="IPR029062">
    <property type="entry name" value="Class_I_gatase-like"/>
</dbReference>
<protein>
    <submittedName>
        <fullName evidence="2">GMP synthase - Glutamine amidotransferase</fullName>
    </submittedName>
</protein>
<dbReference type="Proteomes" id="UP000198403">
    <property type="component" value="Unassembled WGS sequence"/>
</dbReference>
<evidence type="ECO:0000259" key="1">
    <source>
        <dbReference type="Pfam" id="PF00117"/>
    </source>
</evidence>
<dbReference type="InterPro" id="IPR017926">
    <property type="entry name" value="GATASE"/>
</dbReference>
<dbReference type="EMBL" id="FZNO01000018">
    <property type="protein sequence ID" value="SNR67383.1"/>
    <property type="molecule type" value="Genomic_DNA"/>
</dbReference>
<dbReference type="Pfam" id="PF00117">
    <property type="entry name" value="GATase"/>
    <property type="match status" value="1"/>
</dbReference>
<gene>
    <name evidence="2" type="ORF">SAMN06272737_11881</name>
</gene>
<proteinExistence type="predicted"/>
<sequence length="243" mass="26021">MARLLVVVLSETDPPARLGDWLREAELELDERHIEAGDVLPDGLDGYDGLLVLGGPQSAMDDADTSPELVGARALLSQALAADLPTLAICLGAQLLAQVGGGRVRVGVEGPEVGATLVAKRDVADADPLFGPLPLSPDVIQFHHDEIAELPAGATLLASSPMYAHQAFRVGRHVYGLQFHIETTPEIVREWAERDEVGVAASPYDRETICLMSDAAHPDIEEVWAPFAGRFAELVRTRARQAA</sequence>